<dbReference type="PANTHER" id="PTHR33164">
    <property type="entry name" value="TRANSCRIPTIONAL REGULATOR, MARR FAMILY"/>
    <property type="match status" value="1"/>
</dbReference>
<dbReference type="PROSITE" id="PS50995">
    <property type="entry name" value="HTH_MARR_2"/>
    <property type="match status" value="1"/>
</dbReference>
<dbReference type="RefSeq" id="WP_006345286.1">
    <property type="nucleotide sequence ID" value="NZ_CP029159.1"/>
</dbReference>
<dbReference type="SMART" id="SM00347">
    <property type="entry name" value="HTH_MARR"/>
    <property type="match status" value="1"/>
</dbReference>
<dbReference type="Gene3D" id="1.10.10.10">
    <property type="entry name" value="Winged helix-like DNA-binding domain superfamily/Winged helix DNA-binding domain"/>
    <property type="match status" value="1"/>
</dbReference>
<dbReference type="PANTHER" id="PTHR33164:SF43">
    <property type="entry name" value="HTH-TYPE TRANSCRIPTIONAL REPRESSOR YETL"/>
    <property type="match status" value="1"/>
</dbReference>
<dbReference type="AlphaFoldDB" id="I2NA06"/>
<evidence type="ECO:0000313" key="1">
    <source>
        <dbReference type="EMBL" id="QKM66393.1"/>
    </source>
</evidence>
<name>I2NA06_STRT9</name>
<dbReference type="InterPro" id="IPR036388">
    <property type="entry name" value="WH-like_DNA-bd_sf"/>
</dbReference>
<protein>
    <submittedName>
        <fullName evidence="1">MarR family transcriptional regulator</fullName>
    </submittedName>
</protein>
<proteinExistence type="predicted"/>
<dbReference type="GO" id="GO:0006950">
    <property type="term" value="P:response to stress"/>
    <property type="evidence" value="ECO:0007669"/>
    <property type="project" value="TreeGrafter"/>
</dbReference>
<dbReference type="GO" id="GO:0003700">
    <property type="term" value="F:DNA-binding transcription factor activity"/>
    <property type="evidence" value="ECO:0007669"/>
    <property type="project" value="InterPro"/>
</dbReference>
<gene>
    <name evidence="1" type="ORF">STSU_003665</name>
</gene>
<dbReference type="SUPFAM" id="SSF46785">
    <property type="entry name" value="Winged helix' DNA-binding domain"/>
    <property type="match status" value="1"/>
</dbReference>
<evidence type="ECO:0000313" key="2">
    <source>
        <dbReference type="Proteomes" id="UP000005940"/>
    </source>
</evidence>
<sequence length="181" mass="19747">MENHTDALFRGSENHLSGLLTLTARLVQDRLSAALRPHGVTYAQAAALVRLWRTPDGRMLQHDFVTSLALARPSGTLLISDLERSGLVGRSPDPTDGRRQVITLTEAGRELEGKVHGVISGLQREIDRIVGREDLARTMRVLTTVLSWLEPAAMAALPAHDREPGRRTTGSALPAPRPAEQ</sequence>
<accession>I2NA06</accession>
<dbReference type="InterPro" id="IPR000835">
    <property type="entry name" value="HTH_MarR-typ"/>
</dbReference>
<keyword evidence="2" id="KW-1185">Reference proteome</keyword>
<dbReference type="Proteomes" id="UP000005940">
    <property type="component" value="Chromosome"/>
</dbReference>
<organism evidence="1 2">
    <name type="scientific">Streptomyces tsukubensis (strain DSM 42081 / NBRC 108919 / NRRL 18488 / 9993)</name>
    <dbReference type="NCBI Taxonomy" id="1114943"/>
    <lineage>
        <taxon>Bacteria</taxon>
        <taxon>Bacillati</taxon>
        <taxon>Actinomycetota</taxon>
        <taxon>Actinomycetes</taxon>
        <taxon>Kitasatosporales</taxon>
        <taxon>Streptomycetaceae</taxon>
        <taxon>Streptomyces</taxon>
    </lineage>
</organism>
<dbReference type="EMBL" id="CP029159">
    <property type="protein sequence ID" value="QKM66393.1"/>
    <property type="molecule type" value="Genomic_DNA"/>
</dbReference>
<dbReference type="InterPro" id="IPR036390">
    <property type="entry name" value="WH_DNA-bd_sf"/>
</dbReference>
<dbReference type="InterPro" id="IPR039422">
    <property type="entry name" value="MarR/SlyA-like"/>
</dbReference>
<reference evidence="1 2" key="1">
    <citation type="journal article" date="2012" name="J. Bacteriol.">
        <title>Draft genome of Streptomyces tsukubaensis NRRL 18488, the producer of the clinically important immunosuppressant tacrolimus (FK506).</title>
        <authorList>
            <person name="Barreiro C."/>
            <person name="Prieto C."/>
            <person name="Sola-Landa A."/>
            <person name="Solera E."/>
            <person name="Martinez-Castro M."/>
            <person name="Perez-Redondo R."/>
            <person name="Garcia-Estrada C."/>
            <person name="Aparicio J.F."/>
            <person name="Fernandez-Martinez L.T."/>
            <person name="Santos-Aberturas J."/>
            <person name="Salehi-Najafabadi Z."/>
            <person name="Rodriguez-Garcia A."/>
            <person name="Tauch A."/>
            <person name="Martin J.F."/>
        </authorList>
    </citation>
    <scope>NUCLEOTIDE SEQUENCE [LARGE SCALE GENOMIC DNA]</scope>
    <source>
        <strain evidence="2">DSM 42081 / NBRC 108919 / NRRL 18488 / 9993</strain>
    </source>
</reference>